<protein>
    <recommendedName>
        <fullName evidence="6">3-sulfolactaldehyde dehydrogenase</fullName>
        <ecNumber evidence="5">1.2.1.97</ecNumber>
    </recommendedName>
</protein>
<dbReference type="PANTHER" id="PTHR43353:SF6">
    <property type="entry name" value="CYTOPLASMIC ALDEHYDE DEHYDROGENASE (EUROFUNG)"/>
    <property type="match status" value="1"/>
</dbReference>
<dbReference type="AlphaFoldDB" id="A0A060LWB1"/>
<evidence type="ECO:0000256" key="8">
    <source>
        <dbReference type="RuleBase" id="RU003345"/>
    </source>
</evidence>
<evidence type="ECO:0000256" key="5">
    <source>
        <dbReference type="ARBA" id="ARBA00066984"/>
    </source>
</evidence>
<dbReference type="PATRIC" id="fig|1246626.3.peg.1907"/>
<dbReference type="InterPro" id="IPR029510">
    <property type="entry name" value="Ald_DH_CS_GLU"/>
</dbReference>
<dbReference type="Gene3D" id="3.40.605.10">
    <property type="entry name" value="Aldehyde Dehydrogenase, Chain A, domain 1"/>
    <property type="match status" value="1"/>
</dbReference>
<name>A0A060LWB1_9BACI</name>
<dbReference type="STRING" id="1246626.BleG1_1909"/>
<accession>A0A060LWB1</accession>
<evidence type="ECO:0000256" key="6">
    <source>
        <dbReference type="ARBA" id="ARBA00067277"/>
    </source>
</evidence>
<sequence length="483" mass="52045">MADTYHNYIGGKWIPSESEKTFASINPGNTDDILGYFPDSTVNDTRVAIKVAEETFPYWRSITPIQRADVLYRLIRLLEDEKKDVALLISKEVGKTIHAGEKEVDATIQALKHFSGAANRLAGETLPSIDPDYFTYTLKEPLGAVGVITPFNFPLGIGVYKIAPAMLAGNTVVYKPPNDTARIAAKLVELFERAGMPAGVLNVVFGDGNIVGKEMGENTSLKAISFTGSTAVGLKLGQAVSARGGKMQAELGGKNATILLEDAELDEAIKGIISSGMYNNGQSCTGTSRVIVLEEIAEVVLQKLKAAAQAVRVGYGQEEGIDNGAVANEKQLQTYLHYIQSAKEAGARIECGGERLTENGLDKGYFVAPTVVSHVTSDMAIAQEEIFGPVVAVMIVQTYEEAIQLANNTSFGLSSSIYTNDLAKAQAFIKQIEVGVVHVNIPSNYYENQLPFGGKKQSSIGLREQGSTALDFWLDTKAVYMKP</sequence>
<dbReference type="Gene3D" id="3.40.309.10">
    <property type="entry name" value="Aldehyde Dehydrogenase, Chain A, domain 2"/>
    <property type="match status" value="1"/>
</dbReference>
<dbReference type="EMBL" id="CP003923">
    <property type="protein sequence ID" value="AIC94487.1"/>
    <property type="molecule type" value="Genomic_DNA"/>
</dbReference>
<dbReference type="FunFam" id="3.40.309.10:FF:000009">
    <property type="entry name" value="Aldehyde dehydrogenase A"/>
    <property type="match status" value="1"/>
</dbReference>
<evidence type="ECO:0000259" key="9">
    <source>
        <dbReference type="Pfam" id="PF00171"/>
    </source>
</evidence>
<evidence type="ECO:0000313" key="11">
    <source>
        <dbReference type="Proteomes" id="UP000027142"/>
    </source>
</evidence>
<dbReference type="RefSeq" id="WP_038479939.1">
    <property type="nucleotide sequence ID" value="NZ_CP003923.1"/>
</dbReference>
<dbReference type="InterPro" id="IPR016161">
    <property type="entry name" value="Ald_DH/histidinol_DH"/>
</dbReference>
<proteinExistence type="inferred from homology"/>
<dbReference type="PANTHER" id="PTHR43353">
    <property type="entry name" value="SUCCINATE-SEMIALDEHYDE DEHYDROGENASE, MITOCHONDRIAL"/>
    <property type="match status" value="1"/>
</dbReference>
<dbReference type="GO" id="GO:0009450">
    <property type="term" value="P:gamma-aminobutyric acid catabolic process"/>
    <property type="evidence" value="ECO:0007669"/>
    <property type="project" value="TreeGrafter"/>
</dbReference>
<dbReference type="HOGENOM" id="CLU_005391_1_0_9"/>
<dbReference type="GO" id="GO:0004777">
    <property type="term" value="F:succinate-semialdehyde dehydrogenase (NAD+) activity"/>
    <property type="evidence" value="ECO:0007669"/>
    <property type="project" value="TreeGrafter"/>
</dbReference>
<dbReference type="InterPro" id="IPR050740">
    <property type="entry name" value="Aldehyde_DH_Superfamily"/>
</dbReference>
<evidence type="ECO:0000256" key="1">
    <source>
        <dbReference type="ARBA" id="ARBA00009986"/>
    </source>
</evidence>
<evidence type="ECO:0000256" key="3">
    <source>
        <dbReference type="ARBA" id="ARBA00050326"/>
    </source>
</evidence>
<dbReference type="EC" id="1.2.1.97" evidence="5"/>
<gene>
    <name evidence="10" type="ORF">BleG1_1909</name>
</gene>
<dbReference type="InterPro" id="IPR016163">
    <property type="entry name" value="Ald_DH_C"/>
</dbReference>
<dbReference type="PROSITE" id="PS00687">
    <property type="entry name" value="ALDEHYDE_DEHYDR_GLU"/>
    <property type="match status" value="1"/>
</dbReference>
<comment type="catalytic activity">
    <reaction evidence="3">
        <text>(2S)-3-sulfolactaldehyde + NAD(+) + H2O = (2S)-3-sulfolactate + NADH + 2 H(+)</text>
        <dbReference type="Rhea" id="RHEA:47932"/>
        <dbReference type="ChEBI" id="CHEBI:15377"/>
        <dbReference type="ChEBI" id="CHEBI:15378"/>
        <dbReference type="ChEBI" id="CHEBI:57540"/>
        <dbReference type="ChEBI" id="CHEBI:57945"/>
        <dbReference type="ChEBI" id="CHEBI:61289"/>
        <dbReference type="ChEBI" id="CHEBI:90109"/>
        <dbReference type="EC" id="1.2.1.97"/>
    </reaction>
    <physiologicalReaction direction="left-to-right" evidence="3">
        <dbReference type="Rhea" id="RHEA:47933"/>
    </physiologicalReaction>
</comment>
<evidence type="ECO:0000313" key="10">
    <source>
        <dbReference type="EMBL" id="AIC94487.1"/>
    </source>
</evidence>
<dbReference type="Pfam" id="PF00171">
    <property type="entry name" value="Aldedh"/>
    <property type="match status" value="1"/>
</dbReference>
<feature type="active site" evidence="7">
    <location>
        <position position="250"/>
    </location>
</feature>
<evidence type="ECO:0000256" key="4">
    <source>
        <dbReference type="ARBA" id="ARBA00054572"/>
    </source>
</evidence>
<feature type="domain" description="Aldehyde dehydrogenase" evidence="9">
    <location>
        <begin position="13"/>
        <end position="479"/>
    </location>
</feature>
<comment type="similarity">
    <text evidence="1 8">Belongs to the aldehyde dehydrogenase family.</text>
</comment>
<dbReference type="InterPro" id="IPR015590">
    <property type="entry name" value="Aldehyde_DH_dom"/>
</dbReference>
<keyword evidence="2 8" id="KW-0560">Oxidoreductase</keyword>
<organism evidence="10 11">
    <name type="scientific">Shouchella lehensis G1</name>
    <dbReference type="NCBI Taxonomy" id="1246626"/>
    <lineage>
        <taxon>Bacteria</taxon>
        <taxon>Bacillati</taxon>
        <taxon>Bacillota</taxon>
        <taxon>Bacilli</taxon>
        <taxon>Bacillales</taxon>
        <taxon>Bacillaceae</taxon>
        <taxon>Shouchella</taxon>
    </lineage>
</organism>
<dbReference type="Proteomes" id="UP000027142">
    <property type="component" value="Chromosome"/>
</dbReference>
<dbReference type="KEGG" id="ble:BleG1_1909"/>
<dbReference type="SUPFAM" id="SSF53720">
    <property type="entry name" value="ALDH-like"/>
    <property type="match status" value="1"/>
</dbReference>
<dbReference type="FunFam" id="3.40.605.10:FF:000007">
    <property type="entry name" value="NAD/NADP-dependent betaine aldehyde dehydrogenase"/>
    <property type="match status" value="1"/>
</dbReference>
<comment type="function">
    <text evidence="4">Part of the sulfo-TAL (or sulfo-SFT) pathway, a D-sulfoquinovose degradation pathway that produces sulfolactate (SL). Catalyzes the oxidation of 3-sulfolactaldehyde (SLA) to sulfolactate (SL).</text>
</comment>
<evidence type="ECO:0000256" key="7">
    <source>
        <dbReference type="PROSITE-ProRule" id="PRU10007"/>
    </source>
</evidence>
<dbReference type="InterPro" id="IPR016162">
    <property type="entry name" value="Ald_DH_N"/>
</dbReference>
<reference evidence="10 11" key="1">
    <citation type="journal article" date="2014" name="Gene">
        <title>A comparative genomic analysis of the alkalitolerant soil bacterium Bacillus lehensis G1.</title>
        <authorList>
            <person name="Noor Y.M."/>
            <person name="Samsulrizal N.H."/>
            <person name="Jema'on N.A."/>
            <person name="Low K.O."/>
            <person name="Ramli A.N."/>
            <person name="Alias N.I."/>
            <person name="Damis S.I."/>
            <person name="Fuzi S.F."/>
            <person name="Isa M.N."/>
            <person name="Murad A.M."/>
            <person name="Raih M.F."/>
            <person name="Bakar F.D."/>
            <person name="Najimudin N."/>
            <person name="Mahadi N.M."/>
            <person name="Illias R.M."/>
        </authorList>
    </citation>
    <scope>NUCLEOTIDE SEQUENCE [LARGE SCALE GENOMIC DNA]</scope>
    <source>
        <strain evidence="10 11">G1</strain>
    </source>
</reference>
<keyword evidence="11" id="KW-1185">Reference proteome</keyword>
<evidence type="ECO:0000256" key="2">
    <source>
        <dbReference type="ARBA" id="ARBA00023002"/>
    </source>
</evidence>
<dbReference type="eggNOG" id="COG1012">
    <property type="taxonomic scope" value="Bacteria"/>
</dbReference>
<dbReference type="OrthoDB" id="9762913at2"/>